<evidence type="ECO:0008006" key="4">
    <source>
        <dbReference type="Google" id="ProtNLM"/>
    </source>
</evidence>
<protein>
    <recommendedName>
        <fullName evidence="4">Lipoprotein</fullName>
    </recommendedName>
</protein>
<reference evidence="2 3" key="1">
    <citation type="submission" date="2019-06" db="EMBL/GenBank/DDBJ databases">
        <title>Description of Kitasatospora acidophila sp. nov. isolated from pine grove soil, and reclassification of Streptomyces novaecaesareae to Kitasatospora novaeceasareae comb. nov.</title>
        <authorList>
            <person name="Kim M.J."/>
        </authorList>
    </citation>
    <scope>NUCLEOTIDE SEQUENCE [LARGE SCALE GENOMIC DNA]</scope>
    <source>
        <strain evidence="2 3">MMS16-CNU292</strain>
    </source>
</reference>
<gene>
    <name evidence="2" type="ORF">E6W39_38220</name>
</gene>
<keyword evidence="3" id="KW-1185">Reference proteome</keyword>
<dbReference type="PROSITE" id="PS51257">
    <property type="entry name" value="PROKAR_LIPOPROTEIN"/>
    <property type="match status" value="1"/>
</dbReference>
<organism evidence="2 3">
    <name type="scientific">Kitasatospora acidiphila</name>
    <dbReference type="NCBI Taxonomy" id="2567942"/>
    <lineage>
        <taxon>Bacteria</taxon>
        <taxon>Bacillati</taxon>
        <taxon>Actinomycetota</taxon>
        <taxon>Actinomycetes</taxon>
        <taxon>Kitasatosporales</taxon>
        <taxon>Streptomycetaceae</taxon>
        <taxon>Kitasatospora</taxon>
    </lineage>
</organism>
<evidence type="ECO:0000256" key="1">
    <source>
        <dbReference type="SAM" id="MobiDB-lite"/>
    </source>
</evidence>
<accession>A0A540WD47</accession>
<dbReference type="Proteomes" id="UP000319103">
    <property type="component" value="Unassembled WGS sequence"/>
</dbReference>
<sequence>MELTVRERRWLAAMGVIGLGVAACYVWGADYPLPYRTRDASVVDRIALDDPSASGVIVDADDRTITLDVSWAGCDYKPDLVAQETAERVTLVLKRRDASSPGIGCEDGGVARLRTVLHHPLGTRSLVDAVTGKPVPHGGPGQPPPG</sequence>
<dbReference type="RefSeq" id="WP_141637365.1">
    <property type="nucleotide sequence ID" value="NZ_VIGB01000003.1"/>
</dbReference>
<name>A0A540WD47_9ACTN</name>
<evidence type="ECO:0000313" key="2">
    <source>
        <dbReference type="EMBL" id="TQF06960.1"/>
    </source>
</evidence>
<dbReference type="EMBL" id="VIGB01000003">
    <property type="protein sequence ID" value="TQF06960.1"/>
    <property type="molecule type" value="Genomic_DNA"/>
</dbReference>
<proteinExistence type="predicted"/>
<evidence type="ECO:0000313" key="3">
    <source>
        <dbReference type="Proteomes" id="UP000319103"/>
    </source>
</evidence>
<dbReference type="OrthoDB" id="4307068at2"/>
<comment type="caution">
    <text evidence="2">The sequence shown here is derived from an EMBL/GenBank/DDBJ whole genome shotgun (WGS) entry which is preliminary data.</text>
</comment>
<dbReference type="AlphaFoldDB" id="A0A540WD47"/>
<feature type="region of interest" description="Disordered" evidence="1">
    <location>
        <begin position="127"/>
        <end position="146"/>
    </location>
</feature>